<protein>
    <submittedName>
        <fullName evidence="1">14746_t:CDS:1</fullName>
    </submittedName>
</protein>
<dbReference type="EMBL" id="CAJVPY010038302">
    <property type="protein sequence ID" value="CAG8803801.1"/>
    <property type="molecule type" value="Genomic_DNA"/>
</dbReference>
<name>A0A9N9P9Q2_9GLOM</name>
<organism evidence="1 2">
    <name type="scientific">Dentiscutata erythropus</name>
    <dbReference type="NCBI Taxonomy" id="1348616"/>
    <lineage>
        <taxon>Eukaryota</taxon>
        <taxon>Fungi</taxon>
        <taxon>Fungi incertae sedis</taxon>
        <taxon>Mucoromycota</taxon>
        <taxon>Glomeromycotina</taxon>
        <taxon>Glomeromycetes</taxon>
        <taxon>Diversisporales</taxon>
        <taxon>Gigasporaceae</taxon>
        <taxon>Dentiscutata</taxon>
    </lineage>
</organism>
<keyword evidence="2" id="KW-1185">Reference proteome</keyword>
<reference evidence="1" key="1">
    <citation type="submission" date="2021-06" db="EMBL/GenBank/DDBJ databases">
        <authorList>
            <person name="Kallberg Y."/>
            <person name="Tangrot J."/>
            <person name="Rosling A."/>
        </authorList>
    </citation>
    <scope>NUCLEOTIDE SEQUENCE</scope>
    <source>
        <strain evidence="1">MA453B</strain>
    </source>
</reference>
<evidence type="ECO:0000313" key="1">
    <source>
        <dbReference type="EMBL" id="CAG8803801.1"/>
    </source>
</evidence>
<comment type="caution">
    <text evidence="1">The sequence shown here is derived from an EMBL/GenBank/DDBJ whole genome shotgun (WGS) entry which is preliminary data.</text>
</comment>
<gene>
    <name evidence="1" type="ORF">DERYTH_LOCUS23968</name>
</gene>
<proteinExistence type="predicted"/>
<sequence length="43" mass="4669">IISSGINILGSNKIDRLTFYSGIEDLVLYQRRDDGVSLGSGLL</sequence>
<feature type="non-terminal residue" evidence="1">
    <location>
        <position position="1"/>
    </location>
</feature>
<dbReference type="AlphaFoldDB" id="A0A9N9P9Q2"/>
<dbReference type="Proteomes" id="UP000789405">
    <property type="component" value="Unassembled WGS sequence"/>
</dbReference>
<accession>A0A9N9P9Q2</accession>
<evidence type="ECO:0000313" key="2">
    <source>
        <dbReference type="Proteomes" id="UP000789405"/>
    </source>
</evidence>